<name>A0A933GN85_UNCTE</name>
<dbReference type="Proteomes" id="UP000772181">
    <property type="component" value="Unassembled WGS sequence"/>
</dbReference>
<dbReference type="GO" id="GO:0006355">
    <property type="term" value="P:regulation of DNA-templated transcription"/>
    <property type="evidence" value="ECO:0007669"/>
    <property type="project" value="InterPro"/>
</dbReference>
<dbReference type="PROSITE" id="PS00045">
    <property type="entry name" value="HISTONE_LIKE"/>
    <property type="match status" value="1"/>
</dbReference>
<dbReference type="PRINTS" id="PR01727">
    <property type="entry name" value="DNABINDINGHU"/>
</dbReference>
<dbReference type="GO" id="GO:0006310">
    <property type="term" value="P:DNA recombination"/>
    <property type="evidence" value="ECO:0007669"/>
    <property type="project" value="UniProtKB-KW"/>
</dbReference>
<accession>A0A933GN85</accession>
<dbReference type="Gene3D" id="4.10.520.10">
    <property type="entry name" value="IHF-like DNA-binding proteins"/>
    <property type="match status" value="1"/>
</dbReference>
<dbReference type="InterPro" id="IPR000119">
    <property type="entry name" value="Hist_DNA-bd"/>
</dbReference>
<organism evidence="9 10">
    <name type="scientific">Tectimicrobiota bacterium</name>
    <dbReference type="NCBI Taxonomy" id="2528274"/>
    <lineage>
        <taxon>Bacteria</taxon>
        <taxon>Pseudomonadati</taxon>
        <taxon>Nitrospinota/Tectimicrobiota group</taxon>
        <taxon>Candidatus Tectimicrobiota</taxon>
    </lineage>
</organism>
<dbReference type="GO" id="GO:0005829">
    <property type="term" value="C:cytosol"/>
    <property type="evidence" value="ECO:0007669"/>
    <property type="project" value="TreeGrafter"/>
</dbReference>
<dbReference type="CDD" id="cd13835">
    <property type="entry name" value="IHF_A"/>
    <property type="match status" value="1"/>
</dbReference>
<evidence type="ECO:0000256" key="5">
    <source>
        <dbReference type="ARBA" id="ARBA00023125"/>
    </source>
</evidence>
<evidence type="ECO:0000313" key="10">
    <source>
        <dbReference type="Proteomes" id="UP000772181"/>
    </source>
</evidence>
<comment type="caution">
    <text evidence="9">The sequence shown here is derived from an EMBL/GenBank/DDBJ whole genome shotgun (WGS) entry which is preliminary data.</text>
</comment>
<dbReference type="Pfam" id="PF00216">
    <property type="entry name" value="Bac_DNA_binding"/>
    <property type="match status" value="1"/>
</dbReference>
<dbReference type="SUPFAM" id="SSF47729">
    <property type="entry name" value="IHF-like DNA-binding proteins"/>
    <property type="match status" value="1"/>
</dbReference>
<keyword evidence="3" id="KW-0810">Translation regulation</keyword>
<dbReference type="GO" id="GO:0009893">
    <property type="term" value="P:positive regulation of metabolic process"/>
    <property type="evidence" value="ECO:0007669"/>
    <property type="project" value="UniProtKB-ARBA"/>
</dbReference>
<keyword evidence="4" id="KW-0805">Transcription regulation</keyword>
<dbReference type="InterPro" id="IPR005684">
    <property type="entry name" value="IHF_alpha"/>
</dbReference>
<comment type="similarity">
    <text evidence="1 8">Belongs to the bacterial histone-like protein family.</text>
</comment>
<evidence type="ECO:0000256" key="4">
    <source>
        <dbReference type="ARBA" id="ARBA00023015"/>
    </source>
</evidence>
<evidence type="ECO:0000256" key="2">
    <source>
        <dbReference type="ARBA" id="ARBA00018329"/>
    </source>
</evidence>
<keyword evidence="7" id="KW-0233">DNA recombination</keyword>
<proteinExistence type="inferred from homology"/>
<keyword evidence="5" id="KW-0238">DNA-binding</keyword>
<reference evidence="9" key="1">
    <citation type="submission" date="2020-07" db="EMBL/GenBank/DDBJ databases">
        <title>Huge and variable diversity of episymbiotic CPR bacteria and DPANN archaea in groundwater ecosystems.</title>
        <authorList>
            <person name="He C.Y."/>
            <person name="Keren R."/>
            <person name="Whittaker M."/>
            <person name="Farag I.F."/>
            <person name="Doudna J."/>
            <person name="Cate J.H.D."/>
            <person name="Banfield J.F."/>
        </authorList>
    </citation>
    <scope>NUCLEOTIDE SEQUENCE</scope>
    <source>
        <strain evidence="9">NC_groundwater_1482_Ag_S-0.65um_47_24</strain>
    </source>
</reference>
<evidence type="ECO:0000256" key="6">
    <source>
        <dbReference type="ARBA" id="ARBA00023163"/>
    </source>
</evidence>
<dbReference type="PANTHER" id="PTHR33175">
    <property type="entry name" value="DNA-BINDING PROTEIN HU"/>
    <property type="match status" value="1"/>
</dbReference>
<dbReference type="SMART" id="SM00411">
    <property type="entry name" value="BHL"/>
    <property type="match status" value="1"/>
</dbReference>
<dbReference type="GO" id="GO:0006417">
    <property type="term" value="P:regulation of translation"/>
    <property type="evidence" value="ECO:0007669"/>
    <property type="project" value="UniProtKB-KW"/>
</dbReference>
<dbReference type="EMBL" id="JACQWF010000256">
    <property type="protein sequence ID" value="MBI4595839.1"/>
    <property type="molecule type" value="Genomic_DNA"/>
</dbReference>
<dbReference type="PANTHER" id="PTHR33175:SF2">
    <property type="entry name" value="INTEGRATION HOST FACTOR SUBUNIT ALPHA"/>
    <property type="match status" value="1"/>
</dbReference>
<protein>
    <recommendedName>
        <fullName evidence="2">Integration host factor subunit alpha</fullName>
    </recommendedName>
</protein>
<evidence type="ECO:0000256" key="3">
    <source>
        <dbReference type="ARBA" id="ARBA00022845"/>
    </source>
</evidence>
<dbReference type="InterPro" id="IPR010992">
    <property type="entry name" value="IHF-like_DNA-bd_dom_sf"/>
</dbReference>
<evidence type="ECO:0000256" key="1">
    <source>
        <dbReference type="ARBA" id="ARBA00010529"/>
    </source>
</evidence>
<evidence type="ECO:0000256" key="8">
    <source>
        <dbReference type="RuleBase" id="RU003939"/>
    </source>
</evidence>
<dbReference type="InterPro" id="IPR020816">
    <property type="entry name" value="Histone-like_DNA-bd_CS"/>
</dbReference>
<evidence type="ECO:0000313" key="9">
    <source>
        <dbReference type="EMBL" id="MBI4595839.1"/>
    </source>
</evidence>
<evidence type="ECO:0000256" key="7">
    <source>
        <dbReference type="ARBA" id="ARBA00023172"/>
    </source>
</evidence>
<sequence>MTKTEIINRVIEKSGLNKSKAGEAVETIITLLKDTLGKGEPIILRKFGSFNVRTKKSRIGRNPKTGQEADISPRKVVSFKSGKYLRHVVNIDSTPHSTSIESPKLKNR</sequence>
<dbReference type="GO" id="GO:0003677">
    <property type="term" value="F:DNA binding"/>
    <property type="evidence" value="ECO:0007669"/>
    <property type="project" value="UniProtKB-KW"/>
</dbReference>
<dbReference type="AlphaFoldDB" id="A0A933GN85"/>
<keyword evidence="6" id="KW-0804">Transcription</keyword>
<gene>
    <name evidence="9" type="ORF">HY730_05600</name>
</gene>
<dbReference type="GO" id="GO:0030527">
    <property type="term" value="F:structural constituent of chromatin"/>
    <property type="evidence" value="ECO:0007669"/>
    <property type="project" value="InterPro"/>
</dbReference>